<dbReference type="PANTHER" id="PTHR19328">
    <property type="entry name" value="HEDGEHOG-INTERACTING PROTEIN"/>
    <property type="match status" value="1"/>
</dbReference>
<dbReference type="InterPro" id="IPR011042">
    <property type="entry name" value="6-blade_b-propeller_TolB-like"/>
</dbReference>
<dbReference type="AlphaFoldDB" id="A0A4R7HXE2"/>
<reference evidence="2 3" key="1">
    <citation type="submission" date="2019-03" db="EMBL/GenBank/DDBJ databases">
        <title>Sequencing the genomes of 1000 actinobacteria strains.</title>
        <authorList>
            <person name="Klenk H.-P."/>
        </authorList>
    </citation>
    <scope>NUCLEOTIDE SEQUENCE [LARGE SCALE GENOMIC DNA]</scope>
    <source>
        <strain evidence="2 3">DSM 18936</strain>
    </source>
</reference>
<dbReference type="Gene3D" id="2.120.10.30">
    <property type="entry name" value="TolB, C-terminal domain"/>
    <property type="match status" value="1"/>
</dbReference>
<evidence type="ECO:0000313" key="2">
    <source>
        <dbReference type="EMBL" id="TDT15129.1"/>
    </source>
</evidence>
<dbReference type="Pfam" id="PF07995">
    <property type="entry name" value="GSDH"/>
    <property type="match status" value="1"/>
</dbReference>
<feature type="domain" description="Glucose/Sorbosone dehydrogenase" evidence="1">
    <location>
        <begin position="31"/>
        <end position="344"/>
    </location>
</feature>
<organism evidence="2 3">
    <name type="scientific">Ilumatobacter fluminis</name>
    <dbReference type="NCBI Taxonomy" id="467091"/>
    <lineage>
        <taxon>Bacteria</taxon>
        <taxon>Bacillati</taxon>
        <taxon>Actinomycetota</taxon>
        <taxon>Acidimicrobiia</taxon>
        <taxon>Acidimicrobiales</taxon>
        <taxon>Ilumatobacteraceae</taxon>
        <taxon>Ilumatobacter</taxon>
    </lineage>
</organism>
<protein>
    <submittedName>
        <fullName evidence="2">Glucose/arabinose dehydrogenase</fullName>
    </submittedName>
</protein>
<dbReference type="PANTHER" id="PTHR19328:SF75">
    <property type="entry name" value="ALDOSE SUGAR DEHYDROGENASE YLII"/>
    <property type="match status" value="1"/>
</dbReference>
<sequence>MLLGAMATGSPNVVEAATVPAGFTDVAVGGFDSPTAVEWMPGDRIVVLEKAGRVRVGRPGSATFSTALTLSVCTSSEQGLLGFTHDPGFTSNGAVYVYYSAATAAGCVNRVSRFTMSPDSSIDPASEVVLLDKISARGGNHNGGDLDIGSDGYLYVAVGDAGRDPRGDSGSAGSNDAAQDLSLLNGKILRITTDGFPAPGNPFSGAGTARCATRGNTSLTPTTTCQEIYAVGLRNPYRFAFDRNDGSGRFYINDVGQGTLEEVDDGKLGANYGWPSREGNCPQGQTAPCAGPAVGLTDPITVYGRTTGRSITGGAFVPDGLWPSRYDGTYLFGDYLSGEIWLMEANGSVDYGSPFVSGANGMTDMTFGFDAEGRSVLYYTTLGSVRAVVPPAPNDASTGPMKIVPTSPVRIYDTGNTVGGPAGRMTAMSTRVVDAEPPADYEAALVNLTFAATDGAGFLRAWPARTARPETSSLNVDRSFGLAANAAIVPLADDGTFVIETTVGARVVIDVLAWFDESGPTDDGRFVALEPTRVADTRETAGQPLDSGSPNPWTDTAAGWDVDIAGHVGIPDDGTVEAVVLSMVAIAGSADGGHLSVYPGGGDVIETSNVNVRAGEVRANLVVVPLGPDGGITIGSVNVANTVIDVAGYVTSDAAPSSVEGRYQAVSANRIVDTRDSTPFGTMQPEAAQGLTVPGAGSASAVVHNLTMVNPAEAGHLSAHPTPTTPVVSNLNVDGAGQIRAVLAVTKLGDGGRMNYTAFRRTDLVVDVLGFFT</sequence>
<keyword evidence="3" id="KW-1185">Reference proteome</keyword>
<name>A0A4R7HXE2_9ACTN</name>
<evidence type="ECO:0000259" key="1">
    <source>
        <dbReference type="Pfam" id="PF07995"/>
    </source>
</evidence>
<dbReference type="SUPFAM" id="SSF50952">
    <property type="entry name" value="Soluble quinoprotein glucose dehydrogenase"/>
    <property type="match status" value="1"/>
</dbReference>
<dbReference type="InterPro" id="IPR011041">
    <property type="entry name" value="Quinoprot_gluc/sorb_DH_b-prop"/>
</dbReference>
<proteinExistence type="predicted"/>
<dbReference type="Proteomes" id="UP000294558">
    <property type="component" value="Unassembled WGS sequence"/>
</dbReference>
<comment type="caution">
    <text evidence="2">The sequence shown here is derived from an EMBL/GenBank/DDBJ whole genome shotgun (WGS) entry which is preliminary data.</text>
</comment>
<gene>
    <name evidence="2" type="ORF">BDK89_0690</name>
</gene>
<dbReference type="EMBL" id="SOAU01000001">
    <property type="protein sequence ID" value="TDT15129.1"/>
    <property type="molecule type" value="Genomic_DNA"/>
</dbReference>
<accession>A0A4R7HXE2</accession>
<evidence type="ECO:0000313" key="3">
    <source>
        <dbReference type="Proteomes" id="UP000294558"/>
    </source>
</evidence>
<dbReference type="InterPro" id="IPR012938">
    <property type="entry name" value="Glc/Sorbosone_DH"/>
</dbReference>